<proteinExistence type="inferred from homology"/>
<feature type="region of interest" description="Disordered" evidence="7">
    <location>
        <begin position="1673"/>
        <end position="1695"/>
    </location>
</feature>
<evidence type="ECO:0000256" key="8">
    <source>
        <dbReference type="SAM" id="Phobius"/>
    </source>
</evidence>
<evidence type="ECO:0000256" key="6">
    <source>
        <dbReference type="SAM" id="Coils"/>
    </source>
</evidence>
<keyword evidence="8" id="KW-0812">Transmembrane</keyword>
<dbReference type="PANTHER" id="PTHR45739">
    <property type="entry name" value="MATRIX PROTEIN, PUTATIVE-RELATED"/>
    <property type="match status" value="1"/>
</dbReference>
<feature type="repeat" description="CSPG" evidence="5">
    <location>
        <begin position="879"/>
        <end position="969"/>
    </location>
</feature>
<dbReference type="InterPro" id="IPR051561">
    <property type="entry name" value="FRAS1_ECM"/>
</dbReference>
<protein>
    <submittedName>
        <fullName evidence="9">Uncharacterized protein</fullName>
    </submittedName>
</protein>
<evidence type="ECO:0000256" key="5">
    <source>
        <dbReference type="PROSITE-ProRule" id="PRU01201"/>
    </source>
</evidence>
<feature type="repeat" description="CSPG" evidence="5">
    <location>
        <begin position="987"/>
        <end position="1083"/>
    </location>
</feature>
<dbReference type="EMBL" id="VSWD01000007">
    <property type="protein sequence ID" value="KAK3097473.1"/>
    <property type="molecule type" value="Genomic_DNA"/>
</dbReference>
<sequence length="1765" mass="200617">MAMMDPRVAAIMAKLETDDQKPEEVKQPEKVKPPTTLEEFMKAEGLDEWPQRLTSEGAMDIQSEALLLGSHEDIANLLRESAPLGLYMLEDLETRLDKLEDKLRFYASQIITEEKPEEREEVIPFGVNKAFITQLMESDLGKSQSTGRGRKMLDFVETLKETRKKTLEYCQFPGFRPGELIELPAQLESLPILHRVTKAQNFNPGFRKFWKKLFLSEASVAVMQDTFWWFFLSSFDKSKVDEMNELYDRIADSFTALFTSTHKDVKDKFLSVYPDCLAQAIYMAYWEAFPESRGKMDETFKQNLINCVSEWVTGLKPVPGTWKSWNVQKMEAKALKGLEREGSQAANKLMQAAVLNKDMNLSLDMDSFNKMMASLGEVSGPLSTGGIPTPQDMTREISKLTNLTTITNGLSVNSHNLNLPLKDTPSRTSASRLATCATSVRKPPQESHQVGPGPEYERVLFNTSGRSPLISHYLHMRRLRDFKQPGKKRQLKHFLFRICEQTQKDIMEIERKRIETNREINNITKELMMTRNPLDLKILSERIIAIRASSVKASQSVFITSNNLSIETNMNTEPKDIRFILVQEPLYGNLELIGAKVTEFSLQIIMDGVLSYRHRGQGGNEDVFRFAVFAGQARAQSSFVIHIFQTTQNVPPRIVHNSILEVPELGFSTLTTNNLQVTHPNSPPSSIIYTVTAPPSHGRLRVQGRYHRQGDHAHQTFTQENIDQGHISYHHSDFNPSADSFVFDVTNGMQTLKGLQFAIEIIPTRLELEIQNFTVQEGMRKALTKNNIRLKSRYYDSKTITFTVVKQPGHGWLEEAGRRGQRLTTFTFAQLSQGRVYYLHDNSESLSDSFTVRGRVEEEGKDSREGVVYVSIQTINDQSPTVVINRQLKMWRSSLALITKEHLRADDSDSSPTEITYQVLSTTNGRVAFVNNAFRSIQSFNQEQVNRNQVVFVHDGDDEGGFMFYVTDGTNTDHKRENFNVLAEPLTLTLVKNSPLKVYPGRGHTITPQNLLTKTNDLNQTKPIIYHVLQKPKKGRIVTMYKDRALEVMSFKQEDINDGKIIYQHDAYLTKWTDHDNFTFEVRTLYAADIQNMMFKIQISYGNFQNQNQNDDIHVEGFVVQEGGSHVLSKQNIDATNYTRQQENNGKRARIWFSLLSKPMNGELYKGGRIISRGDRFLQSEINDGQISYQHDNSDTSNDSFVFNVHVEIQQAGKKEVEVQEMKGTFYISVLPLNDQPFRILSVNPVIQVVEGMSTVVSSDILKTVDLDTPPGGITYNVKTLPSNGILGYSGNSMQQIRQFTQKDIDDGKVTFTQHGSKQRGSFEVEVSDGKFPANSTSVSVSVVPITLHVTSNRTIYILQADTSVYITKDNLDISTNGNRQKIHYEIKIPPKYGQIFQLVYPVTFFKQVDIDKRNILYIQRNLSSHMDYFFCDIYYEGSSAVLRNKRVIVMVKPLVKQQPITSTIGGRTPVTTKNLDASQLANITGYTPRYTIIERPKFGHIVKIVRSRRDTNGRSQYKEVDQFTHEDVLYVRIYYVPQNFQFVREVEDSFSYLLSSRGVQPALGKMTLRVAPYPGYTTPRGGGRSHFDKPNADKNSTLFSEEPDRGEIVSPNVSPDFIIILAILIPLFVLVIFIIVIDGTTAPDDSHSLLYEHHNYLNVPIKSDGKHYANAEIGQGHSDADDLDSDSDNESNVISPLVDPDMTEISATVPECKVTPLLGAKRRPKEKDSGCDMDLFDWSMIEDPEFLQHCRTTTPVLKDNQYWV</sequence>
<keyword evidence="10" id="KW-1185">Reference proteome</keyword>
<feature type="region of interest" description="Disordered" evidence="7">
    <location>
        <begin position="1580"/>
        <end position="1607"/>
    </location>
</feature>
<feature type="transmembrane region" description="Helical" evidence="8">
    <location>
        <begin position="1618"/>
        <end position="1638"/>
    </location>
</feature>
<feature type="repeat" description="CSPG" evidence="5">
    <location>
        <begin position="764"/>
        <end position="855"/>
    </location>
</feature>
<dbReference type="GO" id="GO:0009653">
    <property type="term" value="P:anatomical structure morphogenesis"/>
    <property type="evidence" value="ECO:0007669"/>
    <property type="project" value="TreeGrafter"/>
</dbReference>
<evidence type="ECO:0000256" key="1">
    <source>
        <dbReference type="ARBA" id="ARBA00008666"/>
    </source>
</evidence>
<evidence type="ECO:0000313" key="10">
    <source>
        <dbReference type="Proteomes" id="UP001186944"/>
    </source>
</evidence>
<feature type="coiled-coil region" evidence="6">
    <location>
        <begin position="499"/>
        <end position="526"/>
    </location>
</feature>
<evidence type="ECO:0000256" key="3">
    <source>
        <dbReference type="ARBA" id="ARBA00022737"/>
    </source>
</evidence>
<dbReference type="Pfam" id="PF16184">
    <property type="entry name" value="Cadherin_3"/>
    <property type="match status" value="7"/>
</dbReference>
<keyword evidence="3" id="KW-0677">Repeat</keyword>
<feature type="repeat" description="CSPG" evidence="5">
    <location>
        <begin position="651"/>
        <end position="746"/>
    </location>
</feature>
<feature type="repeat" description="CSPG" evidence="5">
    <location>
        <begin position="540"/>
        <end position="629"/>
    </location>
</feature>
<keyword evidence="2" id="KW-0732">Signal</keyword>
<accession>A0AA88YDV0</accession>
<dbReference type="Proteomes" id="UP001186944">
    <property type="component" value="Unassembled WGS sequence"/>
</dbReference>
<evidence type="ECO:0000256" key="4">
    <source>
        <dbReference type="ARBA" id="ARBA00023180"/>
    </source>
</evidence>
<keyword evidence="8" id="KW-1133">Transmembrane helix</keyword>
<gene>
    <name evidence="9" type="ORF">FSP39_009958</name>
</gene>
<evidence type="ECO:0000256" key="7">
    <source>
        <dbReference type="SAM" id="MobiDB-lite"/>
    </source>
</evidence>
<comment type="caution">
    <text evidence="9">The sequence shown here is derived from an EMBL/GenBank/DDBJ whole genome shotgun (WGS) entry which is preliminary data.</text>
</comment>
<dbReference type="InterPro" id="IPR029417">
    <property type="entry name" value="FAM227"/>
</dbReference>
<dbReference type="InterPro" id="IPR039005">
    <property type="entry name" value="CSPG_rpt"/>
</dbReference>
<evidence type="ECO:0000256" key="2">
    <source>
        <dbReference type="ARBA" id="ARBA00022729"/>
    </source>
</evidence>
<dbReference type="Pfam" id="PF14922">
    <property type="entry name" value="FWWh"/>
    <property type="match status" value="1"/>
</dbReference>
<keyword evidence="4" id="KW-0325">Glycoprotein</keyword>
<keyword evidence="8" id="KW-0472">Membrane</keyword>
<reference evidence="9" key="1">
    <citation type="submission" date="2019-08" db="EMBL/GenBank/DDBJ databases">
        <title>The improved chromosome-level genome for the pearl oyster Pinctada fucata martensii using PacBio sequencing and Hi-C.</title>
        <authorList>
            <person name="Zheng Z."/>
        </authorList>
    </citation>
    <scope>NUCLEOTIDE SEQUENCE</scope>
    <source>
        <strain evidence="9">ZZ-2019</strain>
        <tissue evidence="9">Adductor muscle</tissue>
    </source>
</reference>
<name>A0AA88YDV0_PINIB</name>
<keyword evidence="6" id="KW-0175">Coiled coil</keyword>
<comment type="similarity">
    <text evidence="1">Belongs to the FAM227 family.</text>
</comment>
<feature type="repeat" description="CSPG" evidence="5">
    <location>
        <begin position="1109"/>
        <end position="1206"/>
    </location>
</feature>
<dbReference type="PROSITE" id="PS51854">
    <property type="entry name" value="CSPG"/>
    <property type="match status" value="7"/>
</dbReference>
<organism evidence="9 10">
    <name type="scientific">Pinctada imbricata</name>
    <name type="common">Atlantic pearl-oyster</name>
    <name type="synonym">Pinctada martensii</name>
    <dbReference type="NCBI Taxonomy" id="66713"/>
    <lineage>
        <taxon>Eukaryota</taxon>
        <taxon>Metazoa</taxon>
        <taxon>Spiralia</taxon>
        <taxon>Lophotrochozoa</taxon>
        <taxon>Mollusca</taxon>
        <taxon>Bivalvia</taxon>
        <taxon>Autobranchia</taxon>
        <taxon>Pteriomorphia</taxon>
        <taxon>Pterioida</taxon>
        <taxon>Pterioidea</taxon>
        <taxon>Pteriidae</taxon>
        <taxon>Pinctada</taxon>
    </lineage>
</organism>
<feature type="repeat" description="CSPG" evidence="5">
    <location>
        <begin position="1238"/>
        <end position="1330"/>
    </location>
</feature>
<dbReference type="PANTHER" id="PTHR45739:SF12">
    <property type="entry name" value="CHONDROITIN SULFATE PROTEOGLYCAN 4-LIKE ISOFORM X2"/>
    <property type="match status" value="1"/>
</dbReference>
<evidence type="ECO:0000313" key="9">
    <source>
        <dbReference type="EMBL" id="KAK3097473.1"/>
    </source>
</evidence>